<keyword evidence="2 12" id="KW-0813">Transport</keyword>
<dbReference type="SUPFAM" id="SSF56935">
    <property type="entry name" value="Porins"/>
    <property type="match status" value="1"/>
</dbReference>
<evidence type="ECO:0000256" key="4">
    <source>
        <dbReference type="ARBA" id="ARBA00022496"/>
    </source>
</evidence>
<reference evidence="17 18" key="1">
    <citation type="submission" date="2023-01" db="EMBL/GenBank/DDBJ databases">
        <title>Novel species of the genus Asticcacaulis isolated from rivers.</title>
        <authorList>
            <person name="Lu H."/>
        </authorList>
    </citation>
    <scope>NUCLEOTIDE SEQUENCE [LARGE SCALE GENOMIC DNA]</scope>
    <source>
        <strain evidence="17 18">LKC15W</strain>
    </source>
</reference>
<evidence type="ECO:0000256" key="6">
    <source>
        <dbReference type="ARBA" id="ARBA00022729"/>
    </source>
</evidence>
<keyword evidence="8" id="KW-0406">Ion transport</keyword>
<keyword evidence="17" id="KW-0675">Receptor</keyword>
<dbReference type="InterPro" id="IPR012910">
    <property type="entry name" value="Plug_dom"/>
</dbReference>
<evidence type="ECO:0000256" key="13">
    <source>
        <dbReference type="RuleBase" id="RU003357"/>
    </source>
</evidence>
<name>A0ABT5HNI7_9CAUL</name>
<dbReference type="Pfam" id="PF07715">
    <property type="entry name" value="Plug"/>
    <property type="match status" value="1"/>
</dbReference>
<comment type="similarity">
    <text evidence="12 13">Belongs to the TonB-dependent receptor family.</text>
</comment>
<evidence type="ECO:0000256" key="3">
    <source>
        <dbReference type="ARBA" id="ARBA00022452"/>
    </source>
</evidence>
<dbReference type="Gene3D" id="2.40.170.20">
    <property type="entry name" value="TonB-dependent receptor, beta-barrel domain"/>
    <property type="match status" value="1"/>
</dbReference>
<keyword evidence="3 12" id="KW-1134">Transmembrane beta strand</keyword>
<dbReference type="InterPro" id="IPR000531">
    <property type="entry name" value="Beta-barrel_TonB"/>
</dbReference>
<dbReference type="EMBL" id="JAQQKV010000005">
    <property type="protein sequence ID" value="MDC7677810.1"/>
    <property type="molecule type" value="Genomic_DNA"/>
</dbReference>
<evidence type="ECO:0000256" key="14">
    <source>
        <dbReference type="SAM" id="SignalP"/>
    </source>
</evidence>
<keyword evidence="5 12" id="KW-0812">Transmembrane</keyword>
<keyword evidence="9 13" id="KW-0798">TonB box</keyword>
<comment type="caution">
    <text evidence="17">The sequence shown here is derived from an EMBL/GenBank/DDBJ whole genome shotgun (WGS) entry which is preliminary data.</text>
</comment>
<evidence type="ECO:0000256" key="9">
    <source>
        <dbReference type="ARBA" id="ARBA00023077"/>
    </source>
</evidence>
<evidence type="ECO:0000256" key="5">
    <source>
        <dbReference type="ARBA" id="ARBA00022692"/>
    </source>
</evidence>
<dbReference type="PANTHER" id="PTHR32552">
    <property type="entry name" value="FERRICHROME IRON RECEPTOR-RELATED"/>
    <property type="match status" value="1"/>
</dbReference>
<keyword evidence="18" id="KW-1185">Reference proteome</keyword>
<dbReference type="Proteomes" id="UP001218579">
    <property type="component" value="Unassembled WGS sequence"/>
</dbReference>
<dbReference type="InterPro" id="IPR036942">
    <property type="entry name" value="Beta-barrel_TonB_sf"/>
</dbReference>
<keyword evidence="11 12" id="KW-0998">Cell outer membrane</keyword>
<feature type="domain" description="TonB-dependent receptor plug" evidence="16">
    <location>
        <begin position="52"/>
        <end position="144"/>
    </location>
</feature>
<organism evidence="17 18">
    <name type="scientific">Asticcacaulis machinosus</name>
    <dbReference type="NCBI Taxonomy" id="2984211"/>
    <lineage>
        <taxon>Bacteria</taxon>
        <taxon>Pseudomonadati</taxon>
        <taxon>Pseudomonadota</taxon>
        <taxon>Alphaproteobacteria</taxon>
        <taxon>Caulobacterales</taxon>
        <taxon>Caulobacteraceae</taxon>
        <taxon>Asticcacaulis</taxon>
    </lineage>
</organism>
<dbReference type="RefSeq" id="WP_272746130.1">
    <property type="nucleotide sequence ID" value="NZ_JAQQKV010000005.1"/>
</dbReference>
<feature type="chain" id="PRO_5047530843" evidence="14">
    <location>
        <begin position="18"/>
        <end position="787"/>
    </location>
</feature>
<comment type="subcellular location">
    <subcellularLocation>
        <location evidence="1 12">Cell outer membrane</location>
        <topology evidence="1 12">Multi-pass membrane protein</topology>
    </subcellularLocation>
</comment>
<evidence type="ECO:0000256" key="11">
    <source>
        <dbReference type="ARBA" id="ARBA00023237"/>
    </source>
</evidence>
<evidence type="ECO:0000256" key="8">
    <source>
        <dbReference type="ARBA" id="ARBA00023065"/>
    </source>
</evidence>
<dbReference type="Pfam" id="PF00593">
    <property type="entry name" value="TonB_dep_Rec_b-barrel"/>
    <property type="match status" value="1"/>
</dbReference>
<proteinExistence type="inferred from homology"/>
<dbReference type="InterPro" id="IPR039426">
    <property type="entry name" value="TonB-dep_rcpt-like"/>
</dbReference>
<dbReference type="Gene3D" id="2.170.130.10">
    <property type="entry name" value="TonB-dependent receptor, plug domain"/>
    <property type="match status" value="1"/>
</dbReference>
<gene>
    <name evidence="17" type="ORF">PQU98_16830</name>
</gene>
<keyword evidence="6 14" id="KW-0732">Signal</keyword>
<evidence type="ECO:0000313" key="17">
    <source>
        <dbReference type="EMBL" id="MDC7677810.1"/>
    </source>
</evidence>
<keyword evidence="4" id="KW-0410">Iron transport</keyword>
<evidence type="ECO:0000256" key="1">
    <source>
        <dbReference type="ARBA" id="ARBA00004571"/>
    </source>
</evidence>
<sequence length="787" mass="85179">MKTSILLLTTAITGLFAADVSAQTTPDTMPEASDIEDVIVVGRRFGSGLTRATFTLGKDDIDERPLGADIMQSLNKVPGLSVATGDARGGTFSFEMYMRGLTDEQIGLTLDGVPTGDSRFNGGSPPARFIESSNVGQIVVSQSAGDIGAPSRFALGGFVNFVTDQPKQDFAVTLEGGLGSFDFGRAFVRVDTGEIADGFTAYLSASTQSNDIWSGPDSRSSERDHYEAKVVKRFGNGSSLTGRLSYNEQADNDFNIITLAQFRTNPDSDFATDEIAGIPAVDVNYGGALGGTREDFLSYVIADLVLNANVTFKITPYYQTLRGESFRYQDRSRLLTGGNPYAVTGYNANGGAIRPALTTVRNSNAVGGPADMRVTPRDRDRVGVTDELIISDLWADTGLTHTLRFGSWYEKSESSEQRNFYPVINSATSAAYDRAKLNYVEYAREATLKSTLLYAQDEIKALDDRLTVDLGLTWYDLSYEARSPLEYSAVVSFSQQSDVNPKIGANYKLGDGWEVFGGYAKNFAGIPEDAFLGSTAIISPDQLEPVTTENLDLGLRYVVDHAAFSVQAYRVDLKQNVGIVPISTVGVDPDEIVRGNVATKAANTQGQVSEGFDVTGFYDFGAVDLYGAYTWIDARHDDPAAGSAERLKLASLAIIGGERVRDIAEHSAFVQLGWSPISNARIVLNGRYVGERVGAHIVLQNTFQEIGVDIIPDYTVLGLSGHYDFNNIRLQLNVDNLTDEDYIASVSGATVTQPEFGATLANPAGRSLTRYFLGSPRTTTVSLRVRF</sequence>
<protein>
    <submittedName>
        <fullName evidence="17">TonB-dependent receptor</fullName>
    </submittedName>
</protein>
<keyword evidence="7" id="KW-0408">Iron</keyword>
<feature type="signal peptide" evidence="14">
    <location>
        <begin position="1"/>
        <end position="17"/>
    </location>
</feature>
<feature type="domain" description="TonB-dependent receptor-like beta-barrel" evidence="15">
    <location>
        <begin position="262"/>
        <end position="737"/>
    </location>
</feature>
<dbReference type="PROSITE" id="PS52016">
    <property type="entry name" value="TONB_DEPENDENT_REC_3"/>
    <property type="match status" value="1"/>
</dbReference>
<dbReference type="InterPro" id="IPR037066">
    <property type="entry name" value="Plug_dom_sf"/>
</dbReference>
<evidence type="ECO:0000256" key="12">
    <source>
        <dbReference type="PROSITE-ProRule" id="PRU01360"/>
    </source>
</evidence>
<dbReference type="PANTHER" id="PTHR32552:SF89">
    <property type="entry name" value="CATECHOLATE SIDEROPHORE RECEPTOR FIU"/>
    <property type="match status" value="1"/>
</dbReference>
<evidence type="ECO:0000256" key="7">
    <source>
        <dbReference type="ARBA" id="ARBA00023004"/>
    </source>
</evidence>
<keyword evidence="10 12" id="KW-0472">Membrane</keyword>
<accession>A0ABT5HNI7</accession>
<evidence type="ECO:0000256" key="10">
    <source>
        <dbReference type="ARBA" id="ARBA00023136"/>
    </source>
</evidence>
<evidence type="ECO:0000259" key="16">
    <source>
        <dbReference type="Pfam" id="PF07715"/>
    </source>
</evidence>
<evidence type="ECO:0000313" key="18">
    <source>
        <dbReference type="Proteomes" id="UP001218579"/>
    </source>
</evidence>
<evidence type="ECO:0000259" key="15">
    <source>
        <dbReference type="Pfam" id="PF00593"/>
    </source>
</evidence>
<evidence type="ECO:0000256" key="2">
    <source>
        <dbReference type="ARBA" id="ARBA00022448"/>
    </source>
</evidence>